<name>A0A2N9ESJ6_FAGSY</name>
<dbReference type="InterPro" id="IPR056064">
    <property type="entry name" value="DUF7647"/>
</dbReference>
<accession>A0A2N9ESJ6</accession>
<feature type="domain" description="DUF7599" evidence="10">
    <location>
        <begin position="295"/>
        <end position="379"/>
    </location>
</feature>
<dbReference type="InterPro" id="IPR056020">
    <property type="entry name" value="DUF7599"/>
</dbReference>
<feature type="domain" description="General transcription factor 3C polypeptide 1 winged-helix" evidence="8">
    <location>
        <begin position="66"/>
        <end position="150"/>
    </location>
</feature>
<dbReference type="GO" id="GO:0000127">
    <property type="term" value="C:transcription factor TFIIIC complex"/>
    <property type="evidence" value="ECO:0007669"/>
    <property type="project" value="InterPro"/>
</dbReference>
<dbReference type="Pfam" id="PF24101">
    <property type="entry name" value="WHD_GTF3C1"/>
    <property type="match status" value="1"/>
</dbReference>
<feature type="region of interest" description="Disordered" evidence="6">
    <location>
        <begin position="1529"/>
        <end position="1561"/>
    </location>
</feature>
<feature type="region of interest" description="Disordered" evidence="6">
    <location>
        <begin position="1044"/>
        <end position="1074"/>
    </location>
</feature>
<evidence type="ECO:0000259" key="8">
    <source>
        <dbReference type="Pfam" id="PF23704"/>
    </source>
</evidence>
<dbReference type="Pfam" id="PF23704">
    <property type="entry name" value="WHD_GTF3C1_N"/>
    <property type="match status" value="1"/>
</dbReference>
<feature type="domain" description="DUF7647" evidence="13">
    <location>
        <begin position="808"/>
        <end position="984"/>
    </location>
</feature>
<keyword evidence="2" id="KW-0597">Phosphoprotein</keyword>
<dbReference type="EMBL" id="OIVN01000295">
    <property type="protein sequence ID" value="SPC77822.1"/>
    <property type="molecule type" value="Genomic_DNA"/>
</dbReference>
<dbReference type="GO" id="GO:0005634">
    <property type="term" value="C:nucleus"/>
    <property type="evidence" value="ECO:0007669"/>
    <property type="project" value="UniProtKB-SubCell"/>
</dbReference>
<proteinExistence type="predicted"/>
<dbReference type="PANTHER" id="PTHR15180">
    <property type="entry name" value="GENERAL TRANSCRIPTION FACTOR 3C POLYPEPTIDE 1"/>
    <property type="match status" value="1"/>
</dbReference>
<evidence type="ECO:0000256" key="1">
    <source>
        <dbReference type="ARBA" id="ARBA00004123"/>
    </source>
</evidence>
<dbReference type="Pfam" id="PF24657">
    <property type="entry name" value="DUF7646"/>
    <property type="match status" value="1"/>
</dbReference>
<dbReference type="PANTHER" id="PTHR15180:SF1">
    <property type="entry name" value="GENERAL TRANSCRIPTION FACTOR 3C POLYPEPTIDE 1"/>
    <property type="match status" value="1"/>
</dbReference>
<dbReference type="CDD" id="cd16169">
    <property type="entry name" value="Tau138_eWH"/>
    <property type="match status" value="1"/>
</dbReference>
<protein>
    <submittedName>
        <fullName evidence="14">Uncharacterized protein</fullName>
    </submittedName>
</protein>
<feature type="domain" description="DUF7645" evidence="11">
    <location>
        <begin position="985"/>
        <end position="1045"/>
    </location>
</feature>
<evidence type="ECO:0000256" key="6">
    <source>
        <dbReference type="SAM" id="MobiDB-lite"/>
    </source>
</evidence>
<evidence type="ECO:0000259" key="12">
    <source>
        <dbReference type="Pfam" id="PF24657"/>
    </source>
</evidence>
<feature type="domain" description="DUF7646" evidence="12">
    <location>
        <begin position="397"/>
        <end position="481"/>
    </location>
</feature>
<dbReference type="Pfam" id="PF04182">
    <property type="entry name" value="B-block_TFIIIC"/>
    <property type="match status" value="1"/>
</dbReference>
<keyword evidence="5" id="KW-0539">Nucleus</keyword>
<dbReference type="InterPro" id="IPR007309">
    <property type="entry name" value="TFIIIC_Bblock-bd"/>
</dbReference>
<dbReference type="Pfam" id="PF24658">
    <property type="entry name" value="DUF7647"/>
    <property type="match status" value="1"/>
</dbReference>
<evidence type="ECO:0000259" key="13">
    <source>
        <dbReference type="Pfam" id="PF24658"/>
    </source>
</evidence>
<evidence type="ECO:0000256" key="5">
    <source>
        <dbReference type="ARBA" id="ARBA00023242"/>
    </source>
</evidence>
<dbReference type="InterPro" id="IPR044210">
    <property type="entry name" value="Tfc3-like"/>
</dbReference>
<keyword evidence="3" id="KW-0238">DNA-binding</keyword>
<evidence type="ECO:0000259" key="11">
    <source>
        <dbReference type="Pfam" id="PF24655"/>
    </source>
</evidence>
<dbReference type="GO" id="GO:0006384">
    <property type="term" value="P:transcription initiation at RNA polymerase III promoter"/>
    <property type="evidence" value="ECO:0007669"/>
    <property type="project" value="InterPro"/>
</dbReference>
<dbReference type="InterPro" id="IPR035625">
    <property type="entry name" value="Tfc3-like_eWH"/>
</dbReference>
<gene>
    <name evidence="14" type="ORF">FSB_LOCUS5704</name>
</gene>
<dbReference type="InterPro" id="IPR056062">
    <property type="entry name" value="DUF7645"/>
</dbReference>
<reference evidence="14" key="1">
    <citation type="submission" date="2018-02" db="EMBL/GenBank/DDBJ databases">
        <authorList>
            <person name="Cohen D.B."/>
            <person name="Kent A.D."/>
        </authorList>
    </citation>
    <scope>NUCLEOTIDE SEQUENCE</scope>
</reference>
<feature type="compositionally biased region" description="Basic and acidic residues" evidence="6">
    <location>
        <begin position="1541"/>
        <end position="1561"/>
    </location>
</feature>
<dbReference type="InterPro" id="IPR056428">
    <property type="entry name" value="WH_GTF3C1"/>
</dbReference>
<dbReference type="InterPro" id="IPR056467">
    <property type="entry name" value="eWH_GTF3C1"/>
</dbReference>
<feature type="domain" description="B-block binding subunit of TFIIIC" evidence="7">
    <location>
        <begin position="190"/>
        <end position="250"/>
    </location>
</feature>
<evidence type="ECO:0000256" key="4">
    <source>
        <dbReference type="ARBA" id="ARBA00023163"/>
    </source>
</evidence>
<evidence type="ECO:0000256" key="2">
    <source>
        <dbReference type="ARBA" id="ARBA00022553"/>
    </source>
</evidence>
<dbReference type="Pfam" id="PF24655">
    <property type="entry name" value="DUF7645"/>
    <property type="match status" value="1"/>
</dbReference>
<sequence length="2032" mass="228632">MSLYICGIEPTPCPSSSFSPLFPDHPPLCPAITKTTTHLNSQTLLSHQNKPNSSTQRLRKSVHRAKTVSLSQPLWTKLNPVLSSLNLDLSPGVKKAIWVGLLSVPAIQFQAKNVSYTPSDPSIQSFEDAQKLNLKVVAKEHLRDNFVGLYNVQSVNANMSAPQRRALERLAIARGAQALSKEFLASALRLGKEFGIEGKNLFYVVRNLECQGLIVRQSAVVRTKEACNEGEPKNSPCVITNIMYLYRYAKTLGSQQKIEITKEEQTIESIGNVDENATTGGASSGKCVKEDVHVKDYLPAMKAVCDKLEEATDKVLVVSDIKKDLGYCGAPSGHKDWRKICDRLKDAHIVEQFDAKVNGKVESCLRLLKKFSPKNVGPKTLGCGDDDFEEEQQVKFGKQREITDQLVELPIEHQIFDMIDAAGSEGLTVMEVCKKLGIDNKKNYNRMVNMFSRFGMDLQAENHKKCVVYRVWTPGNFSSESANAFLHKSKDVLDENKFSNLHVGDLNVSKRSAQICSEYGPSTSEGDVASPGKTINRQIDTEHSHGSPGDGESNSMLICPSNSLLESRDIVSDAELNIVSTGLETSVSLSETPPPAVLKPLASGSHQRYPCLTLTAEGARREQRILERLQDEKFILRGELYKWLVSLEKDKCTTTDRKTIDRILNKLQQQGHCKCMHINSPVVTNFGRSRITQVVLHPSIQNLSPELLGEIHDRHRSFEMQSRGQGSSRVKNEESVPVLKGVQRTQNHVGSDIRAIRSESMRANGFILAKMVRTKLLHCFLWDYLSSSAGSDDALSSENHVYEMNSLQTSSKLFSLEAAIKAMPVELFLQVVGSTQKFDDMIEKCKRGLLLSDLPDEEYKRLMDTHATGRLSLVIDIVQRLKLIRMITDGHLKGVEIPHPTFTHAMELKPYIEEPLSKYATSLSFRDLDLRPRMRHDFILSSKAAVNEYWQTLEYCYAAADPRSALLAFPGSAVHEAFLFRSWASLRVMTADQRVQLLNRVVRDELSEKLSYKDCEKIAKDLNLTLEQVLRVYYDRRQQRLNRFQGKGDESQPVRRKRSSSSRRGERSPVARSIKHTRFDTETGQLDKQRVDRLADTVDQCMEEEDLLVTSPGEHDIHLQTIQEDDHLESEEDLGPSEDEECYSVISRRSISKMNPTRQRRFTWTDEADRQLVIQYVRHRVARGAKYHRTDWSSLSDLPAPPNTCKRRMAVLNRNRKFRKALMRLCNMFSVRYAKHLEKTQNRSLKKDDCGLLVQSSSVEGLEENFSNVDGCTQETGLEEKPWYDIDDKSIKTALDEVIWYKRMAKLEAINGVGSSNDVQNRGGILQKMTARKSRRRLNQKFIKLLNEGVNVSRQVYESLAVSNAVELFKLVFLSTSTAVEVPNLLAEILRRYSQHDLFAAFNFLRENKIMVSSSPTAGLDQFLQGAHGFSNRVKPTCSSSNGNYSLPEKRVVGGNGTQPFELSQHFLHGVSKSKFPTNTERRAAKFSSWLQEREKDLMEGKINLTEDLQCGDIFHLFALVSSGELSISPHLPDEGVGEAEDPRSLKRKNDNNESSVGDKAKKLKSLVASEGEIRREKGFPGIMVSLRRATFSRANAVELFTDETKYTCEQPFSYGNDQSNIKLGQSSSSPSVDHMNEILSSDVSVPITRNRGESPWEAMAGFAEHLMSIPSDPEEVIPIHPEVFRTVCAAIQKAGDQGLSMEEVSQFINMPGERMSELIIDVLQAFHRALKCSGTMPHAWVVASASLHPFIWHLQCQHLIWQHILTLWDFEFISRVNAYDSVRVVNSLYRSKYFLTSRSGICENVKPPSSTMSLGRSDDSHLIVLPENHVIGDANSKRKIGLSVDTLHKVTILNLPEDVTEPSNESQTSNSLEGCMQEKTVLPSGEKEDETFSISSGELCMPILPWINGDGTLNKIVYKGLRRRVLGIVMQNPGILEDDIIRQMVDILNPQSCRKLLELMILDKHLYVKKMYQTASNAPPGILGKALAYCTDFPTGLQPRKHSKFVIQKVLRMSDVRIVTFFPPSLLNVEG</sequence>
<evidence type="ECO:0000259" key="9">
    <source>
        <dbReference type="Pfam" id="PF24101"/>
    </source>
</evidence>
<organism evidence="14">
    <name type="scientific">Fagus sylvatica</name>
    <name type="common">Beechnut</name>
    <dbReference type="NCBI Taxonomy" id="28930"/>
    <lineage>
        <taxon>Eukaryota</taxon>
        <taxon>Viridiplantae</taxon>
        <taxon>Streptophyta</taxon>
        <taxon>Embryophyta</taxon>
        <taxon>Tracheophyta</taxon>
        <taxon>Spermatophyta</taxon>
        <taxon>Magnoliopsida</taxon>
        <taxon>eudicotyledons</taxon>
        <taxon>Gunneridae</taxon>
        <taxon>Pentapetalae</taxon>
        <taxon>rosids</taxon>
        <taxon>fabids</taxon>
        <taxon>Fagales</taxon>
        <taxon>Fagaceae</taxon>
        <taxon>Fagus</taxon>
    </lineage>
</organism>
<dbReference type="Pfam" id="PF24538">
    <property type="entry name" value="DUF7599"/>
    <property type="match status" value="1"/>
</dbReference>
<feature type="domain" description="GTF3C1 extended winged-helix" evidence="9">
    <location>
        <begin position="614"/>
        <end position="723"/>
    </location>
</feature>
<evidence type="ECO:0000259" key="7">
    <source>
        <dbReference type="Pfam" id="PF04182"/>
    </source>
</evidence>
<evidence type="ECO:0000256" key="3">
    <source>
        <dbReference type="ARBA" id="ARBA00023125"/>
    </source>
</evidence>
<dbReference type="GO" id="GO:0003677">
    <property type="term" value="F:DNA binding"/>
    <property type="evidence" value="ECO:0007669"/>
    <property type="project" value="UniProtKB-KW"/>
</dbReference>
<dbReference type="GO" id="GO:0042791">
    <property type="term" value="P:5S class rRNA transcription by RNA polymerase III"/>
    <property type="evidence" value="ECO:0007669"/>
    <property type="project" value="TreeGrafter"/>
</dbReference>
<comment type="subcellular location">
    <subcellularLocation>
        <location evidence="1">Nucleus</location>
    </subcellularLocation>
</comment>
<evidence type="ECO:0000259" key="10">
    <source>
        <dbReference type="Pfam" id="PF24538"/>
    </source>
</evidence>
<evidence type="ECO:0000313" key="14">
    <source>
        <dbReference type="EMBL" id="SPC77822.1"/>
    </source>
</evidence>
<dbReference type="InterPro" id="IPR056063">
    <property type="entry name" value="DUF7646"/>
</dbReference>
<keyword evidence="4" id="KW-0804">Transcription</keyword>